<dbReference type="EMBL" id="CP126662">
    <property type="protein sequence ID" value="WKA05804.1"/>
    <property type="molecule type" value="Genomic_DNA"/>
</dbReference>
<evidence type="ECO:0000256" key="1">
    <source>
        <dbReference type="ARBA" id="ARBA00004771"/>
    </source>
</evidence>
<evidence type="ECO:0000259" key="7">
    <source>
        <dbReference type="Pfam" id="PF03007"/>
    </source>
</evidence>
<dbReference type="PANTHER" id="PTHR31650:SF38">
    <property type="entry name" value="O-ACYLTRANSFERASE WSD1-LIKE"/>
    <property type="match status" value="1"/>
</dbReference>
<evidence type="ECO:0000256" key="5">
    <source>
        <dbReference type="ARBA" id="ARBA00023315"/>
    </source>
</evidence>
<dbReference type="InterPro" id="IPR045034">
    <property type="entry name" value="O-acyltransferase_WSD1-like"/>
</dbReference>
<dbReference type="PANTHER" id="PTHR31650">
    <property type="entry name" value="O-ACYLTRANSFERASE (WSD1-LIKE) FAMILY PROTEIN"/>
    <property type="match status" value="1"/>
</dbReference>
<sequence length="255" mass="28877">MRLSFSENYYYKNHGIENFFLVHVHEFGTILHSLQGMVQIQLDETASTLETQSGLKDALKPIRTAPKEGDEKGMVVKRHDQEDHQPLSPMARLFHEPDCDLYVIGMIGTKTRIDPDVFKANLVMEEEKGGETKWVPTKVDLENHVIVPDMCSDMETSSDKYVEDYICNLTKTTLDFSKPLWDLHLLNVKTSDAEAVAVFRIHHSLGDGTSLMSLLLACTRRASDPMALPSVPMMKKSKSSAGSGRWWKAFRQYSP</sequence>
<proteinExistence type="predicted"/>
<comment type="catalytic activity">
    <reaction evidence="6">
        <text>an acyl-CoA + a 1,2-diacyl-sn-glycerol = a triacyl-sn-glycerol + CoA</text>
        <dbReference type="Rhea" id="RHEA:10868"/>
        <dbReference type="ChEBI" id="CHEBI:17815"/>
        <dbReference type="ChEBI" id="CHEBI:57287"/>
        <dbReference type="ChEBI" id="CHEBI:58342"/>
        <dbReference type="ChEBI" id="CHEBI:64615"/>
        <dbReference type="EC" id="2.3.1.20"/>
    </reaction>
</comment>
<evidence type="ECO:0000256" key="3">
    <source>
        <dbReference type="ARBA" id="ARBA00013244"/>
    </source>
</evidence>
<feature type="domain" description="O-acyltransferase WSD1-like N-terminal" evidence="7">
    <location>
        <begin position="119"/>
        <end position="238"/>
    </location>
</feature>
<dbReference type="Pfam" id="PF03007">
    <property type="entry name" value="WS_DGAT_cat"/>
    <property type="match status" value="1"/>
</dbReference>
<dbReference type="EC" id="2.3.1.20" evidence="3"/>
<evidence type="ECO:0000313" key="9">
    <source>
        <dbReference type="Proteomes" id="UP001227230"/>
    </source>
</evidence>
<evidence type="ECO:0000256" key="4">
    <source>
        <dbReference type="ARBA" id="ARBA00022679"/>
    </source>
</evidence>
<dbReference type="InterPro" id="IPR004255">
    <property type="entry name" value="O-acyltransferase_WSD1_N"/>
</dbReference>
<dbReference type="Proteomes" id="UP001227230">
    <property type="component" value="Chromosome 15"/>
</dbReference>
<reference evidence="8 9" key="1">
    <citation type="journal article" date="2023" name="Hortic Res">
        <title>The complete reference genome for grapevine (Vitis vinifera L.) genetics and breeding.</title>
        <authorList>
            <person name="Shi X."/>
            <person name="Cao S."/>
            <person name="Wang X."/>
            <person name="Huang S."/>
            <person name="Wang Y."/>
            <person name="Liu Z."/>
            <person name="Liu W."/>
            <person name="Leng X."/>
            <person name="Peng Y."/>
            <person name="Wang N."/>
            <person name="Wang Y."/>
            <person name="Ma Z."/>
            <person name="Xu X."/>
            <person name="Zhang F."/>
            <person name="Xue H."/>
            <person name="Zhong H."/>
            <person name="Wang Y."/>
            <person name="Zhang K."/>
            <person name="Velt A."/>
            <person name="Avia K."/>
            <person name="Holtgrawe D."/>
            <person name="Grimplet J."/>
            <person name="Matus J.T."/>
            <person name="Ware D."/>
            <person name="Wu X."/>
            <person name="Wang H."/>
            <person name="Liu C."/>
            <person name="Fang Y."/>
            <person name="Rustenholz C."/>
            <person name="Cheng Z."/>
            <person name="Xiao H."/>
            <person name="Zhou Y."/>
        </authorList>
    </citation>
    <scope>NUCLEOTIDE SEQUENCE [LARGE SCALE GENOMIC DNA]</scope>
    <source>
        <strain evidence="9">cv. Pinot noir / PN40024</strain>
        <tissue evidence="8">Leaf</tissue>
    </source>
</reference>
<evidence type="ECO:0000256" key="2">
    <source>
        <dbReference type="ARBA" id="ARBA00005189"/>
    </source>
</evidence>
<name>A0ABY9DGE0_VITVI</name>
<evidence type="ECO:0000256" key="6">
    <source>
        <dbReference type="ARBA" id="ARBA00048109"/>
    </source>
</evidence>
<keyword evidence="4" id="KW-0808">Transferase</keyword>
<protein>
    <recommendedName>
        <fullName evidence="3">diacylglycerol O-acyltransferase</fullName>
        <ecNumber evidence="3">2.3.1.20</ecNumber>
    </recommendedName>
</protein>
<keyword evidence="9" id="KW-1185">Reference proteome</keyword>
<comment type="pathway">
    <text evidence="2">Lipid metabolism.</text>
</comment>
<evidence type="ECO:0000313" key="8">
    <source>
        <dbReference type="EMBL" id="WKA05804.1"/>
    </source>
</evidence>
<accession>A0ABY9DGE0</accession>
<comment type="pathway">
    <text evidence="1">Glycerolipid metabolism; triacylglycerol biosynthesis.</text>
</comment>
<keyword evidence="5" id="KW-0012">Acyltransferase</keyword>
<organism evidence="8 9">
    <name type="scientific">Vitis vinifera</name>
    <name type="common">Grape</name>
    <dbReference type="NCBI Taxonomy" id="29760"/>
    <lineage>
        <taxon>Eukaryota</taxon>
        <taxon>Viridiplantae</taxon>
        <taxon>Streptophyta</taxon>
        <taxon>Embryophyta</taxon>
        <taxon>Tracheophyta</taxon>
        <taxon>Spermatophyta</taxon>
        <taxon>Magnoliopsida</taxon>
        <taxon>eudicotyledons</taxon>
        <taxon>Gunneridae</taxon>
        <taxon>Pentapetalae</taxon>
        <taxon>rosids</taxon>
        <taxon>Vitales</taxon>
        <taxon>Vitaceae</taxon>
        <taxon>Viteae</taxon>
        <taxon>Vitis</taxon>
    </lineage>
</organism>
<dbReference type="InterPro" id="IPR023213">
    <property type="entry name" value="CAT-like_dom_sf"/>
</dbReference>
<dbReference type="SUPFAM" id="SSF52777">
    <property type="entry name" value="CoA-dependent acyltransferases"/>
    <property type="match status" value="1"/>
</dbReference>
<dbReference type="Gene3D" id="3.30.559.10">
    <property type="entry name" value="Chloramphenicol acetyltransferase-like domain"/>
    <property type="match status" value="1"/>
</dbReference>
<gene>
    <name evidence="8" type="ORF">VitviT2T_023744</name>
</gene>